<evidence type="ECO:0000259" key="10">
    <source>
        <dbReference type="PROSITE" id="PS50929"/>
    </source>
</evidence>
<feature type="domain" description="ABC transporter" evidence="9">
    <location>
        <begin position="368"/>
        <end position="607"/>
    </location>
</feature>
<evidence type="ECO:0000313" key="11">
    <source>
        <dbReference type="EMBL" id="TQQ82043.1"/>
    </source>
</evidence>
<organism evidence="11 12">
    <name type="scientific">Halonotius roseus</name>
    <dbReference type="NCBI Taxonomy" id="2511997"/>
    <lineage>
        <taxon>Archaea</taxon>
        <taxon>Methanobacteriati</taxon>
        <taxon>Methanobacteriota</taxon>
        <taxon>Stenosarchaea group</taxon>
        <taxon>Halobacteria</taxon>
        <taxon>Halobacteriales</taxon>
        <taxon>Haloferacaceae</taxon>
        <taxon>Halonotius</taxon>
    </lineage>
</organism>
<keyword evidence="12" id="KW-1185">Reference proteome</keyword>
<dbReference type="PROSITE" id="PS00211">
    <property type="entry name" value="ABC_TRANSPORTER_1"/>
    <property type="match status" value="1"/>
</dbReference>
<dbReference type="InterPro" id="IPR003593">
    <property type="entry name" value="AAA+_ATPase"/>
</dbReference>
<dbReference type="OrthoDB" id="44250at2157"/>
<dbReference type="Gene3D" id="1.20.1560.10">
    <property type="entry name" value="ABC transporter type 1, transmembrane domain"/>
    <property type="match status" value="1"/>
</dbReference>
<dbReference type="InterPro" id="IPR011044">
    <property type="entry name" value="Quino_amine_DH_bsu"/>
</dbReference>
<dbReference type="InterPro" id="IPR036640">
    <property type="entry name" value="ABC1_TM_sf"/>
</dbReference>
<dbReference type="Gene3D" id="3.40.50.300">
    <property type="entry name" value="P-loop containing nucleotide triphosphate hydrolases"/>
    <property type="match status" value="1"/>
</dbReference>
<feature type="region of interest" description="Disordered" evidence="7">
    <location>
        <begin position="585"/>
        <end position="636"/>
    </location>
</feature>
<sequence>MQQTDFETVSGKTAAILDVMRFNPRFTLLIIVLGVLSATMQGIGLSFLFPIIENIQSPEKISDAGGALNMFTSLYDSLGIPFTLGNIIFGAILILTLRYSAAFIFGWLQQALRSYYIRDLQERMFDTILAVHPSEYDNFQSDQVLNDIITETYYAGRVIQRFTSFFEIFLLTLVYFVIAFSISSKMTVVSFSFLIFVGAGLVFHLESGYELGNRVAQGNAKRHEIAQTTVQNLREIRLFGSESELRSEFQAGVNRFTNSRILLRRNQNAIKYTYELTVAISVLVLLYLGLTVLELPVSLLVLYLVVMAEIGPSLSSLHLKYYQIQNDLPHLVWVQQFMDRVPADGNELDDEPDGDHGQTSPPETITRISFTDVTFSYDQDKYAINEQDRTLDRVSLDITAGEAVAIVGDSGVGKSTFLSLLAGIYEPESGVIYINDRQLNELCSNEWYKRIAFVRQDPPMFHETLESNLTIGNRQVSKSDIERVCKLTCLDEVISKLPHGYETILGDEGARLSGGQRQRVALARALLRDPDLLLLDEATSKLNKKLEEEILSAISNLGITIISVTPRIPPKDYFDRICKFSDIQQRSDTDSDYSAPSAAQSSHVDGDGVNKSVGQYKKYNNPTVKQNCMSNEGNNKSDMNRRNVLKLVGSGAAVAGGFGQFSEVASAQEGQKLGEISFPSTGSAGVSNTFNGEFLMVVDGYTTNEIDIYEPSPQKDAVGTHIATKILPVDISGATWDHTRGRLWATEGRDGEFYLIDIGDQTESEEIDPSAVETRFTLSQQGWPADGLAYDGESDSIWWTYDGSNTVWQVDTDGTIENEIVPERTENGEDFIHHSGIAVGKEKDGRKTLYLGDNAEEVGENRNYIVRVFADNGENITTYADVPFRVEDIACDPVTYGDQEAIIVKDANNNKSTTFRVEDGTCPVASGSPDYTVLQEALDQFESAYKSLMEAHFRGQGAHEAVLYHEYGEAYANRLVDYWGYKTGVVSDEEVTDGTRELADASLEMIRDEVGFEYDDTDAEILYEFYDELFSKLEAATTLAERKQIAEEYYVGEYEGQNTALTFDDGKTIADGFSEDWELRTDIIDELTADGELTQDQIQRAATGLTERSERLRARGEEIVESMVAAAKELEHQFEDTQKEVQARTFETESAVETDEVDTEIEPASAILIGTALAAIVSFGAGYVVSKCGTAGAAAQMKGVEFETVDISVTPEDNAAHSAVMTGISLGQITQEIGAAISSEGNTQTEPESVFGAWVTGNFVAGAKAGAYDVGLTGAELFAQAGFAQFADAQIRNLSLPDIDNETQVDPLNSFVGGIKQFIDDLPVVGDWVSFGPPTNGKATGSIEIENTGSVPFRPTFEVDYRLRNDRDKFNSAYKVEIDGGDSVIGSNDGPKTYDITYQVPTDEGFLTGELDVSLGMSPESIVPTEDAVIPVSICELDYNAIEADTAKDQFTVQEEVMVETIAEDTISEGDVKSTEITPDPDLQSVTAELDYDGYTTDLLVSDTSGNRTGYDYQSGTEINEIPGATYSGRATDQGSNEWVTLQQTDETYTIETSAPALVAETDTSAETHDQETTDDSPYEEMTGPNTESTPTVSPTDALTSSFTITTENRPELAPKLSTTPTDFRLHADQDDQSITGTLVIQEVNGDQAAEDVSLTTTPLTHEDGNESILPDAVTFTSDGVTVADSQAIEITVALPDEPKPGNYNGTLSVESTNTDSISCAFRVVVETAYDITTYAGPEGKIGPQGLGNAARDYRNGKIDPQLLGDVARAFRTNERVM</sequence>
<feature type="region of interest" description="Disordered" evidence="7">
    <location>
        <begin position="1558"/>
        <end position="1598"/>
    </location>
</feature>
<keyword evidence="2 8" id="KW-0812">Transmembrane</keyword>
<evidence type="ECO:0000256" key="4">
    <source>
        <dbReference type="ARBA" id="ARBA00022840"/>
    </source>
</evidence>
<evidence type="ECO:0000256" key="5">
    <source>
        <dbReference type="ARBA" id="ARBA00022989"/>
    </source>
</evidence>
<dbReference type="InterPro" id="IPR027417">
    <property type="entry name" value="P-loop_NTPase"/>
</dbReference>
<evidence type="ECO:0000256" key="2">
    <source>
        <dbReference type="ARBA" id="ARBA00022692"/>
    </source>
</evidence>
<evidence type="ECO:0000256" key="7">
    <source>
        <dbReference type="SAM" id="MobiDB-lite"/>
    </source>
</evidence>
<keyword evidence="3" id="KW-0547">Nucleotide-binding</keyword>
<feature type="transmembrane region" description="Helical" evidence="8">
    <location>
        <begin position="26"/>
        <end position="52"/>
    </location>
</feature>
<dbReference type="PROSITE" id="PS50893">
    <property type="entry name" value="ABC_TRANSPORTER_2"/>
    <property type="match status" value="1"/>
</dbReference>
<evidence type="ECO:0000259" key="9">
    <source>
        <dbReference type="PROSITE" id="PS50893"/>
    </source>
</evidence>
<proteinExistence type="predicted"/>
<dbReference type="SUPFAM" id="SSF50969">
    <property type="entry name" value="YVTN repeat-like/Quinoprotein amine dehydrogenase"/>
    <property type="match status" value="1"/>
</dbReference>
<feature type="compositionally biased region" description="Polar residues" evidence="7">
    <location>
        <begin position="590"/>
        <end position="603"/>
    </location>
</feature>
<dbReference type="EMBL" id="SESI01000001">
    <property type="protein sequence ID" value="TQQ82043.1"/>
    <property type="molecule type" value="Genomic_DNA"/>
</dbReference>
<dbReference type="Pfam" id="PF00664">
    <property type="entry name" value="ABC_membrane"/>
    <property type="match status" value="1"/>
</dbReference>
<dbReference type="InterPro" id="IPR039421">
    <property type="entry name" value="Type_1_exporter"/>
</dbReference>
<feature type="region of interest" description="Disordered" evidence="7">
    <location>
        <begin position="344"/>
        <end position="364"/>
    </location>
</feature>
<dbReference type="SMART" id="SM00382">
    <property type="entry name" value="AAA"/>
    <property type="match status" value="1"/>
</dbReference>
<evidence type="ECO:0000256" key="8">
    <source>
        <dbReference type="SAM" id="Phobius"/>
    </source>
</evidence>
<keyword evidence="4 11" id="KW-0067">ATP-binding</keyword>
<dbReference type="InterPro" id="IPR003439">
    <property type="entry name" value="ABC_transporter-like_ATP-bd"/>
</dbReference>
<evidence type="ECO:0000256" key="1">
    <source>
        <dbReference type="ARBA" id="ARBA00004141"/>
    </source>
</evidence>
<accession>A0A544QRG7</accession>
<dbReference type="GO" id="GO:0005524">
    <property type="term" value="F:ATP binding"/>
    <property type="evidence" value="ECO:0007669"/>
    <property type="project" value="UniProtKB-KW"/>
</dbReference>
<dbReference type="InterPro" id="IPR011527">
    <property type="entry name" value="ABC1_TM_dom"/>
</dbReference>
<dbReference type="SUPFAM" id="SSF90123">
    <property type="entry name" value="ABC transporter transmembrane region"/>
    <property type="match status" value="1"/>
</dbReference>
<keyword evidence="6 8" id="KW-0472">Membrane</keyword>
<name>A0A544QRG7_9EURY</name>
<keyword evidence="5 8" id="KW-1133">Transmembrane helix</keyword>
<feature type="transmembrane region" description="Helical" evidence="8">
    <location>
        <begin position="188"/>
        <end position="205"/>
    </location>
</feature>
<dbReference type="PROSITE" id="PS50929">
    <property type="entry name" value="ABC_TM1F"/>
    <property type="match status" value="1"/>
</dbReference>
<comment type="subcellular location">
    <subcellularLocation>
        <location evidence="1">Membrane</location>
        <topology evidence="1">Multi-pass membrane protein</topology>
    </subcellularLocation>
</comment>
<dbReference type="InterPro" id="IPR017871">
    <property type="entry name" value="ABC_transporter-like_CS"/>
</dbReference>
<feature type="transmembrane region" description="Helical" evidence="8">
    <location>
        <begin position="273"/>
        <end position="306"/>
    </location>
</feature>
<feature type="transmembrane region" description="Helical" evidence="8">
    <location>
        <begin position="87"/>
        <end position="108"/>
    </location>
</feature>
<gene>
    <name evidence="11" type="ORF">EWF95_03630</name>
</gene>
<comment type="caution">
    <text evidence="11">The sequence shown here is derived from an EMBL/GenBank/DDBJ whole genome shotgun (WGS) entry which is preliminary data.</text>
</comment>
<dbReference type="GO" id="GO:0016887">
    <property type="term" value="F:ATP hydrolysis activity"/>
    <property type="evidence" value="ECO:0007669"/>
    <property type="project" value="InterPro"/>
</dbReference>
<dbReference type="PANTHER" id="PTHR43394">
    <property type="entry name" value="ATP-DEPENDENT PERMEASE MDL1, MITOCHONDRIAL"/>
    <property type="match status" value="1"/>
</dbReference>
<dbReference type="Pfam" id="PF00005">
    <property type="entry name" value="ABC_tran"/>
    <property type="match status" value="1"/>
</dbReference>
<dbReference type="GO" id="GO:0016020">
    <property type="term" value="C:membrane"/>
    <property type="evidence" value="ECO:0007669"/>
    <property type="project" value="UniProtKB-SubCell"/>
</dbReference>
<dbReference type="PANTHER" id="PTHR43394:SF1">
    <property type="entry name" value="ATP-BINDING CASSETTE SUB-FAMILY B MEMBER 10, MITOCHONDRIAL"/>
    <property type="match status" value="1"/>
</dbReference>
<protein>
    <submittedName>
        <fullName evidence="11">ATP-binding cassette domain-containing protein</fullName>
    </submittedName>
</protein>
<evidence type="ECO:0000256" key="3">
    <source>
        <dbReference type="ARBA" id="ARBA00022741"/>
    </source>
</evidence>
<feature type="domain" description="ABC transmembrane type-1" evidence="10">
    <location>
        <begin position="28"/>
        <end position="326"/>
    </location>
</feature>
<reference evidence="11 12" key="1">
    <citation type="submission" date="2019-02" db="EMBL/GenBank/DDBJ databases">
        <title>Halonotius sp. a new haloqrchaeon isolated from saline water.</title>
        <authorList>
            <person name="Duran-Viseras A."/>
            <person name="Sanchez-Porro C."/>
            <person name="Ventosa A."/>
        </authorList>
    </citation>
    <scope>NUCLEOTIDE SEQUENCE [LARGE SCALE GENOMIC DNA]</scope>
    <source>
        <strain evidence="11 12">F9-27</strain>
    </source>
</reference>
<dbReference type="Proteomes" id="UP000315385">
    <property type="component" value="Unassembled WGS sequence"/>
</dbReference>
<feature type="compositionally biased region" description="Polar residues" evidence="7">
    <location>
        <begin position="1584"/>
        <end position="1598"/>
    </location>
</feature>
<dbReference type="SUPFAM" id="SSF52540">
    <property type="entry name" value="P-loop containing nucleoside triphosphate hydrolases"/>
    <property type="match status" value="1"/>
</dbReference>
<evidence type="ECO:0000256" key="6">
    <source>
        <dbReference type="ARBA" id="ARBA00023136"/>
    </source>
</evidence>
<dbReference type="GO" id="GO:0015421">
    <property type="term" value="F:ABC-type oligopeptide transporter activity"/>
    <property type="evidence" value="ECO:0007669"/>
    <property type="project" value="TreeGrafter"/>
</dbReference>
<feature type="compositionally biased region" description="Polar residues" evidence="7">
    <location>
        <begin position="618"/>
        <end position="636"/>
    </location>
</feature>
<dbReference type="RefSeq" id="WP_142442695.1">
    <property type="nucleotide sequence ID" value="NZ_SESI01000001.1"/>
</dbReference>
<feature type="transmembrane region" description="Helical" evidence="8">
    <location>
        <begin position="162"/>
        <end position="182"/>
    </location>
</feature>
<evidence type="ECO:0000313" key="12">
    <source>
        <dbReference type="Proteomes" id="UP000315385"/>
    </source>
</evidence>